<dbReference type="Proteomes" id="UP000639403">
    <property type="component" value="Unassembled WGS sequence"/>
</dbReference>
<dbReference type="SMART" id="SM00220">
    <property type="entry name" value="S_TKc"/>
    <property type="match status" value="1"/>
</dbReference>
<dbReference type="GO" id="GO:0005524">
    <property type="term" value="F:ATP binding"/>
    <property type="evidence" value="ECO:0007669"/>
    <property type="project" value="UniProtKB-KW"/>
</dbReference>
<dbReference type="AlphaFoldDB" id="A0A8H7P5R4"/>
<dbReference type="Gene3D" id="1.10.510.10">
    <property type="entry name" value="Transferase(Phosphotransferase) domain 1"/>
    <property type="match status" value="1"/>
</dbReference>
<dbReference type="FunFam" id="1.10.510.10:FF:000624">
    <property type="entry name" value="Mitogen-activated protein kinase"/>
    <property type="match status" value="1"/>
</dbReference>
<evidence type="ECO:0000256" key="3">
    <source>
        <dbReference type="ARBA" id="ARBA00022679"/>
    </source>
</evidence>
<organism evidence="8 9">
    <name type="scientific">Rhodonia placenta</name>
    <dbReference type="NCBI Taxonomy" id="104341"/>
    <lineage>
        <taxon>Eukaryota</taxon>
        <taxon>Fungi</taxon>
        <taxon>Dikarya</taxon>
        <taxon>Basidiomycota</taxon>
        <taxon>Agaricomycotina</taxon>
        <taxon>Agaricomycetes</taxon>
        <taxon>Polyporales</taxon>
        <taxon>Adustoporiaceae</taxon>
        <taxon>Rhodonia</taxon>
    </lineage>
</organism>
<reference evidence="8" key="2">
    <citation type="journal article" name="Front. Microbiol.">
        <title>Degradative Capacity of Two Strains of Rhodonia placenta: From Phenotype to Genotype.</title>
        <authorList>
            <person name="Kolle M."/>
            <person name="Horta M.A.C."/>
            <person name="Nowrousian M."/>
            <person name="Ohm R.A."/>
            <person name="Benz J.P."/>
            <person name="Pilgard A."/>
        </authorList>
    </citation>
    <scope>NUCLEOTIDE SEQUENCE</scope>
    <source>
        <strain evidence="8">FPRL280</strain>
    </source>
</reference>
<keyword evidence="5" id="KW-0418">Kinase</keyword>
<evidence type="ECO:0000256" key="4">
    <source>
        <dbReference type="ARBA" id="ARBA00022741"/>
    </source>
</evidence>
<dbReference type="GO" id="GO:0005737">
    <property type="term" value="C:cytoplasm"/>
    <property type="evidence" value="ECO:0007669"/>
    <property type="project" value="TreeGrafter"/>
</dbReference>
<name>A0A8H7P5R4_9APHY</name>
<dbReference type="InterPro" id="IPR050108">
    <property type="entry name" value="CDK"/>
</dbReference>
<sequence length="319" mass="35366">MSFFGFTQPTNAPGGASRFAGSGSYASVYKARCMKTNTFVAMKAVELNEDGGLPANSMREVALMKEVCHPNVLGLLNFIPTAQDLLIFSELCEWNLREYMKQHGGRLTHETTQSFMSQLLSGLEYLHSKSILHRDLKSPNLLIKKDLQLKIADFGLSKMLHTDVIAQVATLWYRSPDVLMGSRTYGTSIDMWSSGCLFVEMFLGDAPFRGKTEAEQLMYIVRVIGTPNQQVLDSIAPDYSQALSLIDHLMQFDPAARISAADAVKHPYFSGDGREAAIAAAPVPHYNFQALTQAQALPQDQVLPRTRARRRAKKSGARN</sequence>
<dbReference type="GO" id="GO:0005634">
    <property type="term" value="C:nucleus"/>
    <property type="evidence" value="ECO:0007669"/>
    <property type="project" value="TreeGrafter"/>
</dbReference>
<reference evidence="8" key="1">
    <citation type="submission" date="2020-11" db="EMBL/GenBank/DDBJ databases">
        <authorList>
            <person name="Koelle M."/>
            <person name="Horta M.A.C."/>
            <person name="Nowrousian M."/>
            <person name="Ohm R.A."/>
            <person name="Benz P."/>
            <person name="Pilgard A."/>
        </authorList>
    </citation>
    <scope>NUCLEOTIDE SEQUENCE</scope>
    <source>
        <strain evidence="8">FPRL280</strain>
    </source>
</reference>
<dbReference type="EMBL" id="JADOXO010000042">
    <property type="protein sequence ID" value="KAF9817481.1"/>
    <property type="molecule type" value="Genomic_DNA"/>
</dbReference>
<dbReference type="InterPro" id="IPR008271">
    <property type="entry name" value="Ser/Thr_kinase_AS"/>
</dbReference>
<dbReference type="Gene3D" id="3.30.200.20">
    <property type="entry name" value="Phosphorylase Kinase, domain 1"/>
    <property type="match status" value="1"/>
</dbReference>
<keyword evidence="3" id="KW-0808">Transferase</keyword>
<evidence type="ECO:0000256" key="6">
    <source>
        <dbReference type="ARBA" id="ARBA00022840"/>
    </source>
</evidence>
<evidence type="ECO:0000259" key="7">
    <source>
        <dbReference type="PROSITE" id="PS50011"/>
    </source>
</evidence>
<dbReference type="PROSITE" id="PS50011">
    <property type="entry name" value="PROTEIN_KINASE_DOM"/>
    <property type="match status" value="1"/>
</dbReference>
<keyword evidence="2" id="KW-0723">Serine/threonine-protein kinase</keyword>
<evidence type="ECO:0000313" key="9">
    <source>
        <dbReference type="Proteomes" id="UP000639403"/>
    </source>
</evidence>
<proteinExistence type="inferred from homology"/>
<dbReference type="SUPFAM" id="SSF56112">
    <property type="entry name" value="Protein kinase-like (PK-like)"/>
    <property type="match status" value="1"/>
</dbReference>
<evidence type="ECO:0000256" key="5">
    <source>
        <dbReference type="ARBA" id="ARBA00022777"/>
    </source>
</evidence>
<accession>A0A8H7P5R4</accession>
<keyword evidence="4" id="KW-0547">Nucleotide-binding</keyword>
<gene>
    <name evidence="8" type="ORF">IEO21_03438</name>
</gene>
<dbReference type="GO" id="GO:0004693">
    <property type="term" value="F:cyclin-dependent protein serine/threonine kinase activity"/>
    <property type="evidence" value="ECO:0007669"/>
    <property type="project" value="TreeGrafter"/>
</dbReference>
<comment type="caution">
    <text evidence="8">The sequence shown here is derived from an EMBL/GenBank/DDBJ whole genome shotgun (WGS) entry which is preliminary data.</text>
</comment>
<feature type="domain" description="Protein kinase" evidence="7">
    <location>
        <begin position="14"/>
        <end position="269"/>
    </location>
</feature>
<evidence type="ECO:0000256" key="2">
    <source>
        <dbReference type="ARBA" id="ARBA00022527"/>
    </source>
</evidence>
<keyword evidence="6" id="KW-0067">ATP-binding</keyword>
<dbReference type="InterPro" id="IPR011009">
    <property type="entry name" value="Kinase-like_dom_sf"/>
</dbReference>
<evidence type="ECO:0000256" key="1">
    <source>
        <dbReference type="ARBA" id="ARBA00006485"/>
    </source>
</evidence>
<dbReference type="PANTHER" id="PTHR24056:SF46">
    <property type="entry name" value="CYCLIN-DEPENDENT KINASE 5"/>
    <property type="match status" value="1"/>
</dbReference>
<dbReference type="InterPro" id="IPR000719">
    <property type="entry name" value="Prot_kinase_dom"/>
</dbReference>
<dbReference type="Pfam" id="PF00069">
    <property type="entry name" value="Pkinase"/>
    <property type="match status" value="1"/>
</dbReference>
<evidence type="ECO:0000313" key="8">
    <source>
        <dbReference type="EMBL" id="KAF9817481.1"/>
    </source>
</evidence>
<dbReference type="PANTHER" id="PTHR24056">
    <property type="entry name" value="CELL DIVISION PROTEIN KINASE"/>
    <property type="match status" value="1"/>
</dbReference>
<protein>
    <recommendedName>
        <fullName evidence="7">Protein kinase domain-containing protein</fullName>
    </recommendedName>
</protein>
<comment type="similarity">
    <text evidence="1">Belongs to the protein kinase superfamily. CMGC Ser/Thr protein kinase family. CDC2/CDKX subfamily.</text>
</comment>
<dbReference type="PROSITE" id="PS00108">
    <property type="entry name" value="PROTEIN_KINASE_ST"/>
    <property type="match status" value="1"/>
</dbReference>